<proteinExistence type="inferred from homology"/>
<name>A0A024TY48_9STRA</name>
<comment type="similarity">
    <text evidence="1">Belongs to the peptidase C69 family. Secernin subfamily.</text>
</comment>
<sequence>MQLVAVASIGLAWTVAARLVETDKCTAILIGAKASKTGSPMTTQTNDCSSCDFRIAKVPAKKYAPGSKRDVVLVSSVYPRYVGTDRGAPEYFKENLLKDFYNWTDTRGIGQIPQVETTYGYIDGVYPIMNEHQLAIGESTCPARIDKWIAHDDPHG</sequence>
<dbReference type="GO" id="GO:0070004">
    <property type="term" value="F:cysteine-type exopeptidase activity"/>
    <property type="evidence" value="ECO:0007669"/>
    <property type="project" value="InterPro"/>
</dbReference>
<accession>A0A024TY48</accession>
<keyword evidence="2" id="KW-0732">Signal</keyword>
<dbReference type="GO" id="GO:0006508">
    <property type="term" value="P:proteolysis"/>
    <property type="evidence" value="ECO:0007669"/>
    <property type="project" value="InterPro"/>
</dbReference>
<dbReference type="OrthoDB" id="5175656at2759"/>
<dbReference type="AlphaFoldDB" id="A0A024TY48"/>
<feature type="signal peptide" evidence="2">
    <location>
        <begin position="1"/>
        <end position="17"/>
    </location>
</feature>
<dbReference type="VEuPathDB" id="FungiDB:H310_08994"/>
<feature type="chain" id="PRO_5001534759" evidence="2">
    <location>
        <begin position="18"/>
        <end position="156"/>
    </location>
</feature>
<dbReference type="PANTHER" id="PTHR12994">
    <property type="entry name" value="SECERNIN"/>
    <property type="match status" value="1"/>
</dbReference>
<reference evidence="3" key="1">
    <citation type="submission" date="2013-12" db="EMBL/GenBank/DDBJ databases">
        <title>The Genome Sequence of Aphanomyces invadans NJM9701.</title>
        <authorList>
            <consortium name="The Broad Institute Genomics Platform"/>
            <person name="Russ C."/>
            <person name="Tyler B."/>
            <person name="van West P."/>
            <person name="Dieguez-Uribeondo J."/>
            <person name="Young S.K."/>
            <person name="Zeng Q."/>
            <person name="Gargeya S."/>
            <person name="Fitzgerald M."/>
            <person name="Abouelleil A."/>
            <person name="Alvarado L."/>
            <person name="Chapman S.B."/>
            <person name="Gainer-Dewar J."/>
            <person name="Goldberg J."/>
            <person name="Griggs A."/>
            <person name="Gujja S."/>
            <person name="Hansen M."/>
            <person name="Howarth C."/>
            <person name="Imamovic A."/>
            <person name="Ireland A."/>
            <person name="Larimer J."/>
            <person name="McCowan C."/>
            <person name="Murphy C."/>
            <person name="Pearson M."/>
            <person name="Poon T.W."/>
            <person name="Priest M."/>
            <person name="Roberts A."/>
            <person name="Saif S."/>
            <person name="Shea T."/>
            <person name="Sykes S."/>
            <person name="Wortman J."/>
            <person name="Nusbaum C."/>
            <person name="Birren B."/>
        </authorList>
    </citation>
    <scope>NUCLEOTIDE SEQUENCE [LARGE SCALE GENOMIC DNA]</scope>
    <source>
        <strain evidence="3">NJM9701</strain>
    </source>
</reference>
<organism evidence="3">
    <name type="scientific">Aphanomyces invadans</name>
    <dbReference type="NCBI Taxonomy" id="157072"/>
    <lineage>
        <taxon>Eukaryota</taxon>
        <taxon>Sar</taxon>
        <taxon>Stramenopiles</taxon>
        <taxon>Oomycota</taxon>
        <taxon>Saprolegniomycetes</taxon>
        <taxon>Saprolegniales</taxon>
        <taxon>Verrucalvaceae</taxon>
        <taxon>Aphanomyces</taxon>
    </lineage>
</organism>
<gene>
    <name evidence="3" type="ORF">H310_08994</name>
</gene>
<dbReference type="STRING" id="157072.A0A024TY48"/>
<dbReference type="InterPro" id="IPR005322">
    <property type="entry name" value="Peptidase_C69"/>
</dbReference>
<protein>
    <submittedName>
        <fullName evidence="3">Uncharacterized protein</fullName>
    </submittedName>
</protein>
<evidence type="ECO:0000256" key="1">
    <source>
        <dbReference type="ARBA" id="ARBA00005705"/>
    </source>
</evidence>
<evidence type="ECO:0000256" key="2">
    <source>
        <dbReference type="SAM" id="SignalP"/>
    </source>
</evidence>
<dbReference type="GeneID" id="20086044"/>
<dbReference type="RefSeq" id="XP_008873157.1">
    <property type="nucleotide sequence ID" value="XM_008874935.1"/>
</dbReference>
<dbReference type="GO" id="GO:0016805">
    <property type="term" value="F:dipeptidase activity"/>
    <property type="evidence" value="ECO:0007669"/>
    <property type="project" value="InterPro"/>
</dbReference>
<dbReference type="EMBL" id="KI913970">
    <property type="protein sequence ID" value="ETV98282.1"/>
    <property type="molecule type" value="Genomic_DNA"/>
</dbReference>
<dbReference type="PANTHER" id="PTHR12994:SF17">
    <property type="entry name" value="LD30995P"/>
    <property type="match status" value="1"/>
</dbReference>
<evidence type="ECO:0000313" key="3">
    <source>
        <dbReference type="EMBL" id="ETV98282.1"/>
    </source>
</evidence>